<evidence type="ECO:0000256" key="1">
    <source>
        <dbReference type="SAM" id="MobiDB-lite"/>
    </source>
</evidence>
<feature type="region of interest" description="Disordered" evidence="1">
    <location>
        <begin position="339"/>
        <end position="410"/>
    </location>
</feature>
<dbReference type="STRING" id="7167.A0A182FAR8"/>
<feature type="region of interest" description="Disordered" evidence="1">
    <location>
        <begin position="472"/>
        <end position="924"/>
    </location>
</feature>
<dbReference type="KEGG" id="aali:118461688"/>
<feature type="compositionally biased region" description="Basic and acidic residues" evidence="1">
    <location>
        <begin position="836"/>
        <end position="853"/>
    </location>
</feature>
<feature type="compositionally biased region" description="Basic and acidic residues" evidence="1">
    <location>
        <begin position="1093"/>
        <end position="1121"/>
    </location>
</feature>
<reference evidence="2 3" key="1">
    <citation type="journal article" date="2017" name="G3 (Bethesda)">
        <title>The Physical Genome Mapping of Anopheles albimanus Corrected Scaffold Misassemblies and Identified Interarm Rearrangements in Genus Anopheles.</title>
        <authorList>
            <person name="Artemov G.N."/>
            <person name="Peery A.N."/>
            <person name="Jiang X."/>
            <person name="Tu Z."/>
            <person name="Stegniy V.N."/>
            <person name="Sharakhova M.V."/>
            <person name="Sharakhov I.V."/>
        </authorList>
    </citation>
    <scope>NUCLEOTIDE SEQUENCE [LARGE SCALE GENOMIC DNA]</scope>
    <source>
        <strain evidence="2 3">ALBI9_A</strain>
    </source>
</reference>
<dbReference type="VEuPathDB" id="VectorBase:AALB003598"/>
<accession>A0A182FAR8</accession>
<dbReference type="RefSeq" id="XP_035783198.1">
    <property type="nucleotide sequence ID" value="XM_035927305.1"/>
</dbReference>
<feature type="region of interest" description="Disordered" evidence="1">
    <location>
        <begin position="1436"/>
        <end position="1485"/>
    </location>
</feature>
<protein>
    <submittedName>
        <fullName evidence="2">Uncharacterized protein</fullName>
    </submittedName>
</protein>
<feature type="region of interest" description="Disordered" evidence="1">
    <location>
        <begin position="1582"/>
        <end position="1643"/>
    </location>
</feature>
<feature type="compositionally biased region" description="Acidic residues" evidence="1">
    <location>
        <begin position="544"/>
        <end position="594"/>
    </location>
</feature>
<feature type="compositionally biased region" description="Polar residues" evidence="1">
    <location>
        <begin position="891"/>
        <end position="905"/>
    </location>
</feature>
<feature type="region of interest" description="Disordered" evidence="1">
    <location>
        <begin position="1248"/>
        <end position="1376"/>
    </location>
</feature>
<feature type="compositionally biased region" description="Acidic residues" evidence="1">
    <location>
        <begin position="493"/>
        <end position="505"/>
    </location>
</feature>
<feature type="region of interest" description="Disordered" evidence="1">
    <location>
        <begin position="1053"/>
        <end position="1128"/>
    </location>
</feature>
<feature type="compositionally biased region" description="Polar residues" evidence="1">
    <location>
        <begin position="651"/>
        <end position="670"/>
    </location>
</feature>
<dbReference type="GeneID" id="118461688"/>
<dbReference type="OrthoDB" id="8070558at2759"/>
<feature type="region of interest" description="Disordered" evidence="1">
    <location>
        <begin position="938"/>
        <end position="1033"/>
    </location>
</feature>
<feature type="compositionally biased region" description="Polar residues" evidence="1">
    <location>
        <begin position="621"/>
        <end position="635"/>
    </location>
</feature>
<dbReference type="VEuPathDB" id="VectorBase:AALB20_028407"/>
<feature type="compositionally biased region" description="Polar residues" evidence="1">
    <location>
        <begin position="168"/>
        <end position="183"/>
    </location>
</feature>
<feature type="compositionally biased region" description="Polar residues" evidence="1">
    <location>
        <begin position="816"/>
        <end position="835"/>
    </location>
</feature>
<feature type="compositionally biased region" description="Low complexity" evidence="1">
    <location>
        <begin position="1249"/>
        <end position="1260"/>
    </location>
</feature>
<feature type="compositionally biased region" description="Basic and acidic residues" evidence="1">
    <location>
        <begin position="595"/>
        <end position="617"/>
    </location>
</feature>
<feature type="compositionally biased region" description="Low complexity" evidence="1">
    <location>
        <begin position="28"/>
        <end position="50"/>
    </location>
</feature>
<feature type="compositionally biased region" description="Polar residues" evidence="1">
    <location>
        <begin position="379"/>
        <end position="409"/>
    </location>
</feature>
<sequence length="1667" mass="180637">MNPEEIPTRVTRGALRRRSVDQDATPQKAATTGASGTPKKTTSTTKKAAALDAIQESDVARPSTPVGGRNKRRGASETADSPPSAPLSNKLLQSLKDAESERASGRRSRNSSLSEENVNAFNASLDAGGNRPRTPARLRSSQEVLTSTPQTAPAAVRRSTRRNSVTSDDGSVSVQSLPVTSAVKTVGTGLRALKDETILEEDGSDEREGSISSESSSRNNARRQSLAPRASASPRTENRSPRHGLQHEVTPTRAASKSPSVGSALRQPTSTTRAKNVSFSEALKSDDEPTIYPKTPLTAEKKCMLVLRDLRDTSLAEGDLRVNAEITVSSHQAELIESMKARTPSKAEPIASNNVSASKKTESPSPSSSLAASKEVSTEASGAVTNEETTVHDISTVANEQTQATSANDMSGVDIMEVSISDAPASPLKSVQAIERLSNSWTQSVRGSNAKSIDKFSEQKQEIDQIALKKQEEASKALRSPLVSKQSDPQQDCTDDEQADEDEEPIGEKSIWVDDEAMEVDGYQSGDSMDSEEQREMEQNEIPIDGEDLGSEDTEEEDEQDEDNDSFIVPDDEVETELEEESDVDSDAGEESESDVGHNEKDRSNDRSPKMLPKEEGITETAKSPSTPKNANNSKRPLATPSGTPAKEETVNVSKTPAKANTPTQKSPTVSEKYYSPSTEVAAVKSPGQEKNIDDDEYMRSISLQESDSAEETMDANETAGFGDASLKEVNELAKPTSRKSMPAGSKVSDGATAHKKPARKSLPPNVKPSISDAPPHPEEKAAATSSWNVSVEREVVEESDDEDMFHDTVEMVPDEQTSQSASPNGKSSDLSDQTITDKQDIPDEQQNSKEGDENSIDDGEKKRGRKSMPTVPLTSAQFYLGGAKKRNTIAVGNTMPSSVQSTSTKQHHVSIEENGKSSSSVLSSSLVTNPFAKIKSPAAKAGSRLSLDSAIPLGAAGKTTDTKKRNSLPANAENGREVQADAMEVEEDLDDEGKEPTIDLMDEDNNDGAGKHDEKEQEKSESPIKKQPKVAKPLEAFDLEAVLSRCNEVVRATKERKKQSASALQKKKDQKKRLREQREESDQLTEDGQGQEEQKRNQTTTDDEKGVAQQDHQGEGDGVSKKKKRKKKVKNYLLEELAEVKKDRVAQALQHKLEQIERRKQLKKQRRQAKKMLQSEENGGDSPVKPAVGIGAKLEKVKRKKQQKEAIRKLLNGSAEEGTVVEEPPKPIMRAAVSAYAALCLTETNQVSNASATSNGTSNPVGERQKQTASQQKQPRKGEMMNALKSATVPKKSFSVNDATSHEDAKQKTVAAPAVVSHSDGQLVVGKKAKVRAARGVVEQQQQSQPKETVPVLGERKNNDLPIKSSKKLKPGKAAVEAPLLEKSVPKKERLNSKAIKSSSSLQAPADTIVTKALREVQATFDHSKEVKLMKEKKKLKKTQNENVNEANAAPPPAAVKLPKRKRSLEDGGTVAGPLTPKPPAKQSKLKALQRLASDFVEVSVTPEKERLRRNFGFEEKQATPKAIGFKVRSVLPTEAEELRSMGEGGRKMKGKLSGASIPEPNHSLPLPVWTSSGFFLEHDDLPKKANKTPAGDGAPRKRATDKANNYIPVKEHRGFKLKTLRQGASKGGAANPSRVDASTVSSSVLSFKRQQLLDRTAHLREKKTK</sequence>
<feature type="compositionally biased region" description="Polar residues" evidence="1">
    <location>
        <begin position="253"/>
        <end position="279"/>
    </location>
</feature>
<feature type="compositionally biased region" description="Basic and acidic residues" evidence="1">
    <location>
        <begin position="1010"/>
        <end position="1025"/>
    </location>
</feature>
<feature type="region of interest" description="Disordered" evidence="1">
    <location>
        <begin position="1155"/>
        <end position="1190"/>
    </location>
</feature>
<organism evidence="2 3">
    <name type="scientific">Anopheles albimanus</name>
    <name type="common">New world malaria mosquito</name>
    <dbReference type="NCBI Taxonomy" id="7167"/>
    <lineage>
        <taxon>Eukaryota</taxon>
        <taxon>Metazoa</taxon>
        <taxon>Ecdysozoa</taxon>
        <taxon>Arthropoda</taxon>
        <taxon>Hexapoda</taxon>
        <taxon>Insecta</taxon>
        <taxon>Pterygota</taxon>
        <taxon>Neoptera</taxon>
        <taxon>Endopterygota</taxon>
        <taxon>Diptera</taxon>
        <taxon>Nematocera</taxon>
        <taxon>Culicoidea</taxon>
        <taxon>Culicidae</taxon>
        <taxon>Anophelinae</taxon>
        <taxon>Anopheles</taxon>
    </lineage>
</organism>
<evidence type="ECO:0000313" key="3">
    <source>
        <dbReference type="Proteomes" id="UP000069272"/>
    </source>
</evidence>
<feature type="compositionally biased region" description="Polar residues" evidence="1">
    <location>
        <begin position="78"/>
        <end position="92"/>
    </location>
</feature>
<dbReference type="EnsemblMetazoa" id="AALB003598-RA">
    <property type="protein sequence ID" value="AALB003598-PA"/>
    <property type="gene ID" value="AALB003598"/>
</dbReference>
<feature type="compositionally biased region" description="Basic residues" evidence="1">
    <location>
        <begin position="1161"/>
        <end position="1171"/>
    </location>
</feature>
<feature type="region of interest" description="Disordered" evidence="1">
    <location>
        <begin position="438"/>
        <end position="460"/>
    </location>
</feature>
<feature type="compositionally biased region" description="Polar residues" evidence="1">
    <location>
        <begin position="483"/>
        <end position="492"/>
    </location>
</feature>
<feature type="compositionally biased region" description="Low complexity" evidence="1">
    <location>
        <begin position="363"/>
        <end position="375"/>
    </location>
</feature>
<feature type="compositionally biased region" description="Polar residues" evidence="1">
    <location>
        <begin position="139"/>
        <end position="151"/>
    </location>
</feature>
<proteinExistence type="predicted"/>
<name>A0A182FAR8_ANOAL</name>
<dbReference type="Proteomes" id="UP000069272">
    <property type="component" value="Chromosome 2R"/>
</dbReference>
<feature type="compositionally biased region" description="Acidic residues" evidence="1">
    <location>
        <begin position="984"/>
        <end position="994"/>
    </location>
</feature>
<reference evidence="2" key="2">
    <citation type="submission" date="2022-08" db="UniProtKB">
        <authorList>
            <consortium name="EnsemblMetazoa"/>
        </authorList>
    </citation>
    <scope>IDENTIFICATION</scope>
    <source>
        <strain evidence="2">STECLA/ALBI9_A</strain>
    </source>
</reference>
<evidence type="ECO:0000313" key="2">
    <source>
        <dbReference type="EnsemblMetazoa" id="AALB003598-PA"/>
    </source>
</evidence>
<feature type="region of interest" description="Disordered" evidence="1">
    <location>
        <begin position="1"/>
        <end position="294"/>
    </location>
</feature>
<feature type="compositionally biased region" description="Polar residues" evidence="1">
    <location>
        <begin position="438"/>
        <end position="451"/>
    </location>
</feature>
<keyword evidence="3" id="KW-1185">Reference proteome</keyword>